<evidence type="ECO:0000256" key="6">
    <source>
        <dbReference type="ARBA" id="ARBA00023242"/>
    </source>
</evidence>
<gene>
    <name evidence="9" type="ORF">F5878DRAFT_546640</name>
</gene>
<dbReference type="InterPro" id="IPR012337">
    <property type="entry name" value="RNaseH-like_sf"/>
</dbReference>
<name>A0AA38NZD2_9AGAR</name>
<dbReference type="FunFam" id="3.30.420.10:FF:000031">
    <property type="entry name" value="RNA exonuclease 1"/>
    <property type="match status" value="1"/>
</dbReference>
<keyword evidence="4" id="KW-0378">Hydrolase</keyword>
<dbReference type="EMBL" id="MU806706">
    <property type="protein sequence ID" value="KAJ3833396.1"/>
    <property type="molecule type" value="Genomic_DNA"/>
</dbReference>
<dbReference type="InterPro" id="IPR047021">
    <property type="entry name" value="REXO1/3/4-like"/>
</dbReference>
<dbReference type="GO" id="GO:0010629">
    <property type="term" value="P:negative regulation of gene expression"/>
    <property type="evidence" value="ECO:0007669"/>
    <property type="project" value="UniProtKB-ARBA"/>
</dbReference>
<dbReference type="GO" id="GO:0003676">
    <property type="term" value="F:nucleic acid binding"/>
    <property type="evidence" value="ECO:0007669"/>
    <property type="project" value="InterPro"/>
</dbReference>
<evidence type="ECO:0000256" key="5">
    <source>
        <dbReference type="ARBA" id="ARBA00022839"/>
    </source>
</evidence>
<comment type="subcellular location">
    <subcellularLocation>
        <location evidence="1">Nucleus</location>
    </subcellularLocation>
</comment>
<comment type="similarity">
    <text evidence="2">Belongs to the REXO1/REXO3 family.</text>
</comment>
<dbReference type="InterPro" id="IPR013520">
    <property type="entry name" value="Ribonucl_H"/>
</dbReference>
<dbReference type="SUPFAM" id="SSF53098">
    <property type="entry name" value="Ribonuclease H-like"/>
    <property type="match status" value="1"/>
</dbReference>
<evidence type="ECO:0000256" key="3">
    <source>
        <dbReference type="ARBA" id="ARBA00022722"/>
    </source>
</evidence>
<dbReference type="SMART" id="SM00479">
    <property type="entry name" value="EXOIII"/>
    <property type="match status" value="1"/>
</dbReference>
<reference evidence="9" key="1">
    <citation type="submission" date="2022-08" db="EMBL/GenBank/DDBJ databases">
        <authorList>
            <consortium name="DOE Joint Genome Institute"/>
            <person name="Min B."/>
            <person name="Riley R."/>
            <person name="Sierra-Patev S."/>
            <person name="Naranjo-Ortiz M."/>
            <person name="Looney B."/>
            <person name="Konkel Z."/>
            <person name="Slot J.C."/>
            <person name="Sakamoto Y."/>
            <person name="Steenwyk J.L."/>
            <person name="Rokas A."/>
            <person name="Carro J."/>
            <person name="Camarero S."/>
            <person name="Ferreira P."/>
            <person name="Molpeceres G."/>
            <person name="Ruiz-Duenas F.J."/>
            <person name="Serrano A."/>
            <person name="Henrissat B."/>
            <person name="Drula E."/>
            <person name="Hughes K.W."/>
            <person name="Mata J.L."/>
            <person name="Ishikawa N.K."/>
            <person name="Vargas-Isla R."/>
            <person name="Ushijima S."/>
            <person name="Smith C.A."/>
            <person name="Ahrendt S."/>
            <person name="Andreopoulos W."/>
            <person name="He G."/>
            <person name="Labutti K."/>
            <person name="Lipzen A."/>
            <person name="Ng V."/>
            <person name="Sandor L."/>
            <person name="Barry K."/>
            <person name="Martinez A.T."/>
            <person name="Xiao Y."/>
            <person name="Gibbons J.G."/>
            <person name="Terashima K."/>
            <person name="Hibbett D.S."/>
            <person name="Grigoriev I.V."/>
        </authorList>
    </citation>
    <scope>NUCLEOTIDE SEQUENCE</scope>
    <source>
        <strain evidence="9">TFB9207</strain>
    </source>
</reference>
<dbReference type="PANTHER" id="PTHR12801">
    <property type="entry name" value="RNA EXONUCLEASE REXO1 / RECO3 FAMILY MEMBER-RELATED"/>
    <property type="match status" value="1"/>
</dbReference>
<keyword evidence="5" id="KW-0269">Exonuclease</keyword>
<evidence type="ECO:0000313" key="10">
    <source>
        <dbReference type="Proteomes" id="UP001163846"/>
    </source>
</evidence>
<accession>A0AA38NZD2</accession>
<evidence type="ECO:0000256" key="2">
    <source>
        <dbReference type="ARBA" id="ARBA00006357"/>
    </source>
</evidence>
<keyword evidence="6" id="KW-0539">Nucleus</keyword>
<keyword evidence="10" id="KW-1185">Reference proteome</keyword>
<keyword evidence="3" id="KW-0540">Nuclease</keyword>
<organism evidence="9 10">
    <name type="scientific">Lentinula raphanica</name>
    <dbReference type="NCBI Taxonomy" id="153919"/>
    <lineage>
        <taxon>Eukaryota</taxon>
        <taxon>Fungi</taxon>
        <taxon>Dikarya</taxon>
        <taxon>Basidiomycota</taxon>
        <taxon>Agaricomycotina</taxon>
        <taxon>Agaricomycetes</taxon>
        <taxon>Agaricomycetidae</taxon>
        <taxon>Agaricales</taxon>
        <taxon>Marasmiineae</taxon>
        <taxon>Omphalotaceae</taxon>
        <taxon>Lentinula</taxon>
    </lineage>
</organism>
<feature type="compositionally biased region" description="Acidic residues" evidence="7">
    <location>
        <begin position="169"/>
        <end position="182"/>
    </location>
</feature>
<protein>
    <submittedName>
        <fullName evidence="9">Ribonuclease H-like protein</fullName>
    </submittedName>
</protein>
<evidence type="ECO:0000256" key="1">
    <source>
        <dbReference type="ARBA" id="ARBA00004123"/>
    </source>
</evidence>
<feature type="domain" description="Exonuclease" evidence="8">
    <location>
        <begin position="189"/>
        <end position="353"/>
    </location>
</feature>
<feature type="region of interest" description="Disordered" evidence="7">
    <location>
        <begin position="160"/>
        <end position="185"/>
    </location>
</feature>
<dbReference type="GO" id="GO:0005634">
    <property type="term" value="C:nucleus"/>
    <property type="evidence" value="ECO:0007669"/>
    <property type="project" value="UniProtKB-SubCell"/>
</dbReference>
<dbReference type="GO" id="GO:0004527">
    <property type="term" value="F:exonuclease activity"/>
    <property type="evidence" value="ECO:0007669"/>
    <property type="project" value="UniProtKB-KW"/>
</dbReference>
<dbReference type="InterPro" id="IPR034922">
    <property type="entry name" value="REX1-like_exo"/>
</dbReference>
<comment type="caution">
    <text evidence="9">The sequence shown here is derived from an EMBL/GenBank/DDBJ whole genome shotgun (WGS) entry which is preliminary data.</text>
</comment>
<dbReference type="PANTHER" id="PTHR12801:SF115">
    <property type="entry name" value="FI18136P1-RELATED"/>
    <property type="match status" value="1"/>
</dbReference>
<dbReference type="Gene3D" id="3.30.420.10">
    <property type="entry name" value="Ribonuclease H-like superfamily/Ribonuclease H"/>
    <property type="match status" value="1"/>
</dbReference>
<dbReference type="Pfam" id="PF00929">
    <property type="entry name" value="RNase_T"/>
    <property type="match status" value="1"/>
</dbReference>
<dbReference type="Proteomes" id="UP001163846">
    <property type="component" value="Unassembled WGS sequence"/>
</dbReference>
<dbReference type="AlphaFoldDB" id="A0AA38NZD2"/>
<proteinExistence type="inferred from homology"/>
<dbReference type="InterPro" id="IPR036397">
    <property type="entry name" value="RNaseH_sf"/>
</dbReference>
<sequence length="557" mass="61179">MYSNGDIVKRQHAVGVEEIRDLAIHLLLHEGRPPSFIRIEHTERIAKVVILLVPGITPDVLNINIEAGTLKNPNLPMTIPFAAGFIPNTFSHACPTRAPGDQSRMFSVLGTFLNVRVSGGKGHAKDKRNAKGKGKGKPIEEYMLTIDQMVQNGYPVPSYLQGGSKREEEGEGWVETPMEEGEGEKKGRKAYGIDCEMVLTEDGKKSLARVCMVDYETGVVAYDTLVKSDQKVVDYLTRWSGITEEKLSNATTTFAEAQAAIVSLLSNQSLNPILIGHSLESDLKSLKLSHPFCIDTSLLYAHPRGKSFKPGLAWLTKKWCGREIQTEGGGHDPEEDARAAIELVREKIKNGPSFGVEHEELFDLLGRKNVRTAFVDRGTPAQSQTSTHTQISCSGDDEVVENIVSLVPQSGFIFGRLLGLAESRGWVTPRSGEAEEDVKVEIQNDNSETANVNDEPSLSSSLQETSTRLQTIYSSLPTNTALLVFSGHQDPRRMGDLSRRRAGWEKEMKARVGRAQGGSEQGEVGVEGARWTTADMRELESEIELAKKGLLFLGVKP</sequence>
<dbReference type="CDD" id="cd06145">
    <property type="entry name" value="REX1_like"/>
    <property type="match status" value="1"/>
</dbReference>
<feature type="region of interest" description="Disordered" evidence="7">
    <location>
        <begin position="443"/>
        <end position="464"/>
    </location>
</feature>
<evidence type="ECO:0000256" key="4">
    <source>
        <dbReference type="ARBA" id="ARBA00022801"/>
    </source>
</evidence>
<evidence type="ECO:0000313" key="9">
    <source>
        <dbReference type="EMBL" id="KAJ3833396.1"/>
    </source>
</evidence>
<evidence type="ECO:0000259" key="8">
    <source>
        <dbReference type="SMART" id="SM00479"/>
    </source>
</evidence>
<evidence type="ECO:0000256" key="7">
    <source>
        <dbReference type="SAM" id="MobiDB-lite"/>
    </source>
</evidence>